<dbReference type="STRING" id="174720.A0A0N5C3K2"/>
<dbReference type="Proteomes" id="UP000046392">
    <property type="component" value="Unplaced"/>
</dbReference>
<reference evidence="3" key="1">
    <citation type="submission" date="2017-02" db="UniProtKB">
        <authorList>
            <consortium name="WormBaseParasite"/>
        </authorList>
    </citation>
    <scope>IDENTIFICATION</scope>
</reference>
<sequence length="159" mass="18429">MQLLCTNNNNSVPTVTKGQELFDAMQQKALLQMMSKESKKRKTLYFPKLFVNSMTGSSGDPSKVDTLNSDLLKQVSEKYFGALMMSIKQRILNITEDNFKMDESNIEREPHDDEKKEGHDEDDKYGCDNKEEDEVPLRFHIFLKIYFSYKLVIVTLVIC</sequence>
<evidence type="ECO:0000256" key="1">
    <source>
        <dbReference type="SAM" id="MobiDB-lite"/>
    </source>
</evidence>
<name>A0A0N5C3K2_STREA</name>
<dbReference type="WBParaSite" id="SPAL_0001254650.1">
    <property type="protein sequence ID" value="SPAL_0001254650.1"/>
    <property type="gene ID" value="SPAL_0001254650"/>
</dbReference>
<evidence type="ECO:0000313" key="3">
    <source>
        <dbReference type="WBParaSite" id="SPAL_0001254650.1"/>
    </source>
</evidence>
<dbReference type="AlphaFoldDB" id="A0A0N5C3K2"/>
<accession>A0A0N5C3K2</accession>
<proteinExistence type="predicted"/>
<feature type="region of interest" description="Disordered" evidence="1">
    <location>
        <begin position="102"/>
        <end position="128"/>
    </location>
</feature>
<keyword evidence="2" id="KW-1185">Reference proteome</keyword>
<protein>
    <submittedName>
        <fullName evidence="3">BESS domain-containing protein</fullName>
    </submittedName>
</protein>
<evidence type="ECO:0000313" key="2">
    <source>
        <dbReference type="Proteomes" id="UP000046392"/>
    </source>
</evidence>
<organism evidence="2 3">
    <name type="scientific">Strongyloides papillosus</name>
    <name type="common">Intestinal threadworm</name>
    <dbReference type="NCBI Taxonomy" id="174720"/>
    <lineage>
        <taxon>Eukaryota</taxon>
        <taxon>Metazoa</taxon>
        <taxon>Ecdysozoa</taxon>
        <taxon>Nematoda</taxon>
        <taxon>Chromadorea</taxon>
        <taxon>Rhabditida</taxon>
        <taxon>Tylenchina</taxon>
        <taxon>Panagrolaimomorpha</taxon>
        <taxon>Strongyloidoidea</taxon>
        <taxon>Strongyloididae</taxon>
        <taxon>Strongyloides</taxon>
    </lineage>
</organism>